<gene>
    <name evidence="3" type="ORF">GCU69_15965</name>
</gene>
<feature type="compositionally biased region" description="Low complexity" evidence="1">
    <location>
        <begin position="62"/>
        <end position="75"/>
    </location>
</feature>
<sequence length="602" mass="63154">MDDPAQPRPARSRSTRPQSANPQSPHPEPVQAEPVQAPPAEPQAPGPQAAEPKTARRPDGSPAAGPAAGQAAAPAVPGPATEPAPPEPDEGAAGATHESAAGATRESDTESDTESAAEAAAGSGGPGARARTLRPAVLRLHFYAGLLIAPFLLVAAVTGFLYAASYQIEKVVYADELTVPVPGNPNPAPLSAQVEAAVAAHPGKPVTQVWPSAEDDATTRVLLADPALGTSESLAVFVDPYTAEVRGDLVSYGSSGALPVRAWISELHRHLHLGEPGRFYSELAASWLWVVALGGLFLWLRRRRATRGPLPPVRGLLLPERGLRGRRRSLSWHGSVGIWAVLGLLFLSATGLTWSKYAGANIGELREQLRGATPAVTATVEPGGSGGGGHEGHEGHGEAHGESGHRPGAGADIGLDRLLDIAAEQRLDGPVVITVPAEENGAYVVTENDKQWPVHLDAVSVHPMTGEVVDTLAFADFPVLAQLSRFGIDAHMGLFLGLPNQLLLMALATGLVVLIVLGYRMWWQRRPTRDTGFRAARPPAARGAWRKAPVHLLLPLLAVAAVVGWYLPLFGWGLLLFLAVDAVRAAVARRRDGTLAPGDRAG</sequence>
<protein>
    <submittedName>
        <fullName evidence="3">PepSY domain-containing protein</fullName>
    </submittedName>
</protein>
<evidence type="ECO:0000313" key="3">
    <source>
        <dbReference type="EMBL" id="KAF4408122.1"/>
    </source>
</evidence>
<feature type="region of interest" description="Disordered" evidence="1">
    <location>
        <begin position="1"/>
        <end position="129"/>
    </location>
</feature>
<evidence type="ECO:0000256" key="1">
    <source>
        <dbReference type="SAM" id="MobiDB-lite"/>
    </source>
</evidence>
<dbReference type="InterPro" id="IPR005625">
    <property type="entry name" value="PepSY-ass_TM"/>
</dbReference>
<proteinExistence type="predicted"/>
<feature type="compositionally biased region" description="Low complexity" evidence="1">
    <location>
        <begin position="91"/>
        <end position="104"/>
    </location>
</feature>
<keyword evidence="2" id="KW-1133">Transmembrane helix</keyword>
<dbReference type="Pfam" id="PF03929">
    <property type="entry name" value="PepSY_TM"/>
    <property type="match status" value="1"/>
</dbReference>
<feature type="compositionally biased region" description="Basic and acidic residues" evidence="1">
    <location>
        <begin position="390"/>
        <end position="405"/>
    </location>
</feature>
<comment type="caution">
    <text evidence="3">The sequence shown here is derived from an EMBL/GenBank/DDBJ whole genome shotgun (WGS) entry which is preliminary data.</text>
</comment>
<dbReference type="PANTHER" id="PTHR34219:SF1">
    <property type="entry name" value="PEPSY DOMAIN-CONTAINING PROTEIN"/>
    <property type="match status" value="1"/>
</dbReference>
<evidence type="ECO:0000313" key="4">
    <source>
        <dbReference type="Proteomes" id="UP000621266"/>
    </source>
</evidence>
<keyword evidence="2" id="KW-0472">Membrane</keyword>
<accession>A0ABQ7FHN2</accession>
<dbReference type="PANTHER" id="PTHR34219">
    <property type="entry name" value="IRON-REGULATED INNER MEMBRANE PROTEIN-RELATED"/>
    <property type="match status" value="1"/>
</dbReference>
<reference evidence="3 4" key="1">
    <citation type="submission" date="2019-10" db="EMBL/GenBank/DDBJ databases">
        <title>Streptomyces tenebrisbrunneis sp.nov., an endogenous actinomycete isolated from of Lycium ruthenicum.</title>
        <authorList>
            <person name="Ma L."/>
        </authorList>
    </citation>
    <scope>NUCLEOTIDE SEQUENCE [LARGE SCALE GENOMIC DNA]</scope>
    <source>
        <strain evidence="3 4">TRM 66187</strain>
    </source>
</reference>
<keyword evidence="2" id="KW-0812">Transmembrane</keyword>
<feature type="compositionally biased region" description="Pro residues" evidence="1">
    <location>
        <begin position="36"/>
        <end position="45"/>
    </location>
</feature>
<feature type="transmembrane region" description="Helical" evidence="2">
    <location>
        <begin position="140"/>
        <end position="163"/>
    </location>
</feature>
<evidence type="ECO:0000256" key="2">
    <source>
        <dbReference type="SAM" id="Phobius"/>
    </source>
</evidence>
<organism evidence="3 4">
    <name type="scientific">Streptomyces lycii</name>
    <dbReference type="NCBI Taxonomy" id="2654337"/>
    <lineage>
        <taxon>Bacteria</taxon>
        <taxon>Bacillati</taxon>
        <taxon>Actinomycetota</taxon>
        <taxon>Actinomycetes</taxon>
        <taxon>Kitasatosporales</taxon>
        <taxon>Streptomycetaceae</taxon>
        <taxon>Streptomyces</taxon>
    </lineage>
</organism>
<feature type="transmembrane region" description="Helical" evidence="2">
    <location>
        <begin position="330"/>
        <end position="349"/>
    </location>
</feature>
<feature type="region of interest" description="Disordered" evidence="1">
    <location>
        <begin position="377"/>
        <end position="407"/>
    </location>
</feature>
<dbReference type="EMBL" id="WHPN01000290">
    <property type="protein sequence ID" value="KAF4408122.1"/>
    <property type="molecule type" value="Genomic_DNA"/>
</dbReference>
<name>A0ABQ7FHN2_9ACTN</name>
<feature type="transmembrane region" description="Helical" evidence="2">
    <location>
        <begin position="279"/>
        <end position="300"/>
    </location>
</feature>
<feature type="transmembrane region" description="Helical" evidence="2">
    <location>
        <begin position="544"/>
        <end position="563"/>
    </location>
</feature>
<dbReference type="Proteomes" id="UP000621266">
    <property type="component" value="Unassembled WGS sequence"/>
</dbReference>
<feature type="transmembrane region" description="Helical" evidence="2">
    <location>
        <begin position="502"/>
        <end position="523"/>
    </location>
</feature>
<feature type="compositionally biased region" description="Pro residues" evidence="1">
    <location>
        <begin position="76"/>
        <end position="86"/>
    </location>
</feature>
<keyword evidence="4" id="KW-1185">Reference proteome</keyword>